<keyword evidence="1" id="KW-0175">Coiled coil</keyword>
<evidence type="ECO:0000256" key="1">
    <source>
        <dbReference type="SAM" id="Coils"/>
    </source>
</evidence>
<keyword evidence="3" id="KW-1185">Reference proteome</keyword>
<organism evidence="2 3">
    <name type="scientific">Ruminococcus turbiniformis</name>
    <dbReference type="NCBI Taxonomy" id="2881258"/>
    <lineage>
        <taxon>Bacteria</taxon>
        <taxon>Bacillati</taxon>
        <taxon>Bacillota</taxon>
        <taxon>Clostridia</taxon>
        <taxon>Eubacteriales</taxon>
        <taxon>Oscillospiraceae</taxon>
        <taxon>Ruminococcus</taxon>
    </lineage>
</organism>
<dbReference type="RefSeq" id="WP_227707814.1">
    <property type="nucleotide sequence ID" value="NZ_JAJEQX010000015.1"/>
</dbReference>
<gene>
    <name evidence="2" type="ORF">LKD70_09595</name>
</gene>
<evidence type="ECO:0008006" key="4">
    <source>
        <dbReference type="Google" id="ProtNLM"/>
    </source>
</evidence>
<sequence>MNESTRKLLEECSLGCQMAAAAFEQVSGFIRDSELQNLVDDYTEKHRCLEEEAAALLESSGNPEKSPGIMASTLSWFTTEIKLTADSSNTQIAKLLIDGCSMGIKTLGEKANRFDDAEKSVSGLAQRIIRTEEDLMKKLKEFL</sequence>
<dbReference type="EMBL" id="JAJEQX010000015">
    <property type="protein sequence ID" value="MCC2254670.1"/>
    <property type="molecule type" value="Genomic_DNA"/>
</dbReference>
<name>A0ABS8FX93_9FIRM</name>
<protein>
    <recommendedName>
        <fullName evidence="4">DUF2383 domain-containing protein</fullName>
    </recommendedName>
</protein>
<reference evidence="2 3" key="1">
    <citation type="submission" date="2021-10" db="EMBL/GenBank/DDBJ databases">
        <title>Anaerobic single-cell dispensing facilitates the cultivation of human gut bacteria.</title>
        <authorList>
            <person name="Afrizal A."/>
        </authorList>
    </citation>
    <scope>NUCLEOTIDE SEQUENCE [LARGE SCALE GENOMIC DNA]</scope>
    <source>
        <strain evidence="2 3">CLA-AA-H200</strain>
    </source>
</reference>
<proteinExistence type="predicted"/>
<evidence type="ECO:0000313" key="3">
    <source>
        <dbReference type="Proteomes" id="UP001198151"/>
    </source>
</evidence>
<feature type="coiled-coil region" evidence="1">
    <location>
        <begin position="32"/>
        <end position="59"/>
    </location>
</feature>
<evidence type="ECO:0000313" key="2">
    <source>
        <dbReference type="EMBL" id="MCC2254670.1"/>
    </source>
</evidence>
<comment type="caution">
    <text evidence="2">The sequence shown here is derived from an EMBL/GenBank/DDBJ whole genome shotgun (WGS) entry which is preliminary data.</text>
</comment>
<accession>A0ABS8FX93</accession>
<dbReference type="Proteomes" id="UP001198151">
    <property type="component" value="Unassembled WGS sequence"/>
</dbReference>